<dbReference type="CDD" id="cd10432">
    <property type="entry name" value="BI-1-like_bacterial"/>
    <property type="match status" value="1"/>
</dbReference>
<evidence type="ECO:0000313" key="7">
    <source>
        <dbReference type="EMBL" id="MCI0182515.1"/>
    </source>
</evidence>
<protein>
    <recommendedName>
        <fullName evidence="9">Bax inhibitor-1/YccA family protein</fullName>
    </recommendedName>
</protein>
<dbReference type="AlphaFoldDB" id="A0A9X2ACP0"/>
<evidence type="ECO:0000256" key="5">
    <source>
        <dbReference type="ARBA" id="ARBA00023136"/>
    </source>
</evidence>
<evidence type="ECO:0000256" key="4">
    <source>
        <dbReference type="ARBA" id="ARBA00022989"/>
    </source>
</evidence>
<accession>A0A9X2ACP0</accession>
<comment type="subcellular location">
    <subcellularLocation>
        <location evidence="1">Membrane</location>
        <topology evidence="1">Multi-pass membrane protein</topology>
    </subcellularLocation>
</comment>
<reference evidence="7" key="1">
    <citation type="submission" date="2022-03" db="EMBL/GenBank/DDBJ databases">
        <title>Draft Genome Sequence of Firmicute Strain S0AB, a Heterotrophic Iron/Sulfur-Oxidizing Extreme Acidophile.</title>
        <authorList>
            <person name="Vergara E."/>
            <person name="Pakostova E."/>
            <person name="Johnson D.B."/>
            <person name="Holmes D.S."/>
        </authorList>
    </citation>
    <scope>NUCLEOTIDE SEQUENCE</scope>
    <source>
        <strain evidence="7">S0AB</strain>
    </source>
</reference>
<feature type="transmembrane region" description="Helical" evidence="6">
    <location>
        <begin position="190"/>
        <end position="208"/>
    </location>
</feature>
<feature type="transmembrane region" description="Helical" evidence="6">
    <location>
        <begin position="152"/>
        <end position="170"/>
    </location>
</feature>
<organism evidence="7 8">
    <name type="scientific">Sulfoacidibacillus ferrooxidans</name>
    <dbReference type="NCBI Taxonomy" id="2005001"/>
    <lineage>
        <taxon>Bacteria</taxon>
        <taxon>Bacillati</taxon>
        <taxon>Bacillota</taxon>
        <taxon>Bacilli</taxon>
        <taxon>Bacillales</taxon>
        <taxon>Alicyclobacillaceae</taxon>
        <taxon>Sulfoacidibacillus</taxon>
    </lineage>
</organism>
<dbReference type="PANTHER" id="PTHR23291:SF50">
    <property type="entry name" value="PROTEIN LIFEGUARD 4"/>
    <property type="match status" value="1"/>
</dbReference>
<name>A0A9X2ACP0_9BACL</name>
<feature type="transmembrane region" description="Helical" evidence="6">
    <location>
        <begin position="92"/>
        <end position="116"/>
    </location>
</feature>
<evidence type="ECO:0008006" key="9">
    <source>
        <dbReference type="Google" id="ProtNLM"/>
    </source>
</evidence>
<feature type="transmembrane region" description="Helical" evidence="6">
    <location>
        <begin position="128"/>
        <end position="146"/>
    </location>
</feature>
<keyword evidence="4 6" id="KW-1133">Transmembrane helix</keyword>
<evidence type="ECO:0000313" key="8">
    <source>
        <dbReference type="Proteomes" id="UP001139263"/>
    </source>
</evidence>
<feature type="transmembrane region" description="Helical" evidence="6">
    <location>
        <begin position="40"/>
        <end position="59"/>
    </location>
</feature>
<proteinExistence type="inferred from homology"/>
<sequence>MYGYPSVEHRLVKSRVMLGLFVTLLAASVGTYVGQFIPPVFYMPLVIIEFVMLFAASMVRRRKMAGWGFVLGFTFISGMTLTPILYNYTQMLGVHIVQEAFLITAATFAVTSFIASRKSLDFSWLGQFLFAGILVLVGLSLVNIFVPFSTSFSFGFTYLGIAVFVGYMLFDVNRLTRYGVSPEQVPMVVLQLYLDFVNLFLFILRLFGLNAARSSRD</sequence>
<evidence type="ECO:0000256" key="6">
    <source>
        <dbReference type="RuleBase" id="RU004379"/>
    </source>
</evidence>
<evidence type="ECO:0000256" key="3">
    <source>
        <dbReference type="ARBA" id="ARBA00022692"/>
    </source>
</evidence>
<dbReference type="Pfam" id="PF01027">
    <property type="entry name" value="Bax1-I"/>
    <property type="match status" value="1"/>
</dbReference>
<feature type="transmembrane region" description="Helical" evidence="6">
    <location>
        <begin position="16"/>
        <end position="34"/>
    </location>
</feature>
<keyword evidence="3 6" id="KW-0812">Transmembrane</keyword>
<feature type="transmembrane region" description="Helical" evidence="6">
    <location>
        <begin position="66"/>
        <end position="86"/>
    </location>
</feature>
<gene>
    <name evidence="7" type="primary">yetJ</name>
    <name evidence="7" type="ORF">MM817_00775</name>
</gene>
<dbReference type="PANTHER" id="PTHR23291">
    <property type="entry name" value="BAX INHIBITOR-RELATED"/>
    <property type="match status" value="1"/>
</dbReference>
<comment type="caution">
    <text evidence="7">The sequence shown here is derived from an EMBL/GenBank/DDBJ whole genome shotgun (WGS) entry which is preliminary data.</text>
</comment>
<evidence type="ECO:0000256" key="1">
    <source>
        <dbReference type="ARBA" id="ARBA00004141"/>
    </source>
</evidence>
<keyword evidence="5 6" id="KW-0472">Membrane</keyword>
<dbReference type="EMBL" id="JALBUF010000001">
    <property type="protein sequence ID" value="MCI0182515.1"/>
    <property type="molecule type" value="Genomic_DNA"/>
</dbReference>
<keyword evidence="8" id="KW-1185">Reference proteome</keyword>
<dbReference type="GO" id="GO:0005886">
    <property type="term" value="C:plasma membrane"/>
    <property type="evidence" value="ECO:0007669"/>
    <property type="project" value="TreeGrafter"/>
</dbReference>
<evidence type="ECO:0000256" key="2">
    <source>
        <dbReference type="ARBA" id="ARBA00010350"/>
    </source>
</evidence>
<dbReference type="Proteomes" id="UP001139263">
    <property type="component" value="Unassembled WGS sequence"/>
</dbReference>
<comment type="similarity">
    <text evidence="2 6">Belongs to the BI1 family.</text>
</comment>
<dbReference type="RefSeq" id="WP_241712103.1">
    <property type="nucleotide sequence ID" value="NZ_JALBUF010000001.1"/>
</dbReference>
<dbReference type="InterPro" id="IPR006214">
    <property type="entry name" value="Bax_inhibitor_1-related"/>
</dbReference>